<dbReference type="AlphaFoldDB" id="A0A6A4H424"/>
<dbReference type="Proteomes" id="UP000799118">
    <property type="component" value="Unassembled WGS sequence"/>
</dbReference>
<reference evidence="1" key="1">
    <citation type="journal article" date="2019" name="Environ. Microbiol.">
        <title>Fungal ecological strategies reflected in gene transcription - a case study of two litter decomposers.</title>
        <authorList>
            <person name="Barbi F."/>
            <person name="Kohler A."/>
            <person name="Barry K."/>
            <person name="Baskaran P."/>
            <person name="Daum C."/>
            <person name="Fauchery L."/>
            <person name="Ihrmark K."/>
            <person name="Kuo A."/>
            <person name="LaButti K."/>
            <person name="Lipzen A."/>
            <person name="Morin E."/>
            <person name="Grigoriev I.V."/>
            <person name="Henrissat B."/>
            <person name="Lindahl B."/>
            <person name="Martin F."/>
        </authorList>
    </citation>
    <scope>NUCLEOTIDE SEQUENCE</scope>
    <source>
        <strain evidence="1">JB14</strain>
    </source>
</reference>
<evidence type="ECO:0000313" key="2">
    <source>
        <dbReference type="Proteomes" id="UP000799118"/>
    </source>
</evidence>
<dbReference type="EMBL" id="ML769594">
    <property type="protein sequence ID" value="KAE9392503.1"/>
    <property type="molecule type" value="Genomic_DNA"/>
</dbReference>
<keyword evidence="2" id="KW-1185">Reference proteome</keyword>
<protein>
    <submittedName>
        <fullName evidence="1">Uncharacterized protein</fullName>
    </submittedName>
</protein>
<gene>
    <name evidence="1" type="ORF">BT96DRAFT_273127</name>
</gene>
<evidence type="ECO:0000313" key="1">
    <source>
        <dbReference type="EMBL" id="KAE9392503.1"/>
    </source>
</evidence>
<name>A0A6A4H424_9AGAR</name>
<organism evidence="1 2">
    <name type="scientific">Gymnopus androsaceus JB14</name>
    <dbReference type="NCBI Taxonomy" id="1447944"/>
    <lineage>
        <taxon>Eukaryota</taxon>
        <taxon>Fungi</taxon>
        <taxon>Dikarya</taxon>
        <taxon>Basidiomycota</taxon>
        <taxon>Agaricomycotina</taxon>
        <taxon>Agaricomycetes</taxon>
        <taxon>Agaricomycetidae</taxon>
        <taxon>Agaricales</taxon>
        <taxon>Marasmiineae</taxon>
        <taxon>Omphalotaceae</taxon>
        <taxon>Gymnopus</taxon>
    </lineage>
</organism>
<proteinExistence type="predicted"/>
<dbReference type="OrthoDB" id="3001418at2759"/>
<sequence>MIQSHAIRGLWPLWPMLSLGNLGSDQSRGFLRGQIWRSLEQRLIQWRISSIFDTLVMDWIKPRNKRMMHKKFVDHILWDMQVDLFEFSGSSTLDEDTCFRALRSLYRLWACVSSNKVRAGLEMYIEQTPPDHARETFIRIVRRLILLSRAPESDPFFMLCPNNCLSSESCPLDLDAVVHFIHRLTRVSRYNETLRHWLIDGDIVRLLDSTATRLLSRGSLHW</sequence>
<accession>A0A6A4H424</accession>